<evidence type="ECO:0000256" key="1">
    <source>
        <dbReference type="SAM" id="Phobius"/>
    </source>
</evidence>
<feature type="transmembrane region" description="Helical" evidence="1">
    <location>
        <begin position="96"/>
        <end position="117"/>
    </location>
</feature>
<keyword evidence="3" id="KW-1185">Reference proteome</keyword>
<dbReference type="EMBL" id="QCYY01003381">
    <property type="protein sequence ID" value="ROT63773.1"/>
    <property type="molecule type" value="Genomic_DNA"/>
</dbReference>
<gene>
    <name evidence="2" type="ORF">C7M84_018324</name>
</gene>
<feature type="transmembrane region" description="Helical" evidence="1">
    <location>
        <begin position="6"/>
        <end position="25"/>
    </location>
</feature>
<feature type="transmembrane region" description="Helical" evidence="1">
    <location>
        <begin position="183"/>
        <end position="213"/>
    </location>
</feature>
<reference evidence="2 3" key="1">
    <citation type="submission" date="2018-04" db="EMBL/GenBank/DDBJ databases">
        <authorList>
            <person name="Zhang X."/>
            <person name="Yuan J."/>
            <person name="Li F."/>
            <person name="Xiang J."/>
        </authorList>
    </citation>
    <scope>NUCLEOTIDE SEQUENCE [LARGE SCALE GENOMIC DNA]</scope>
    <source>
        <tissue evidence="2">Muscle</tissue>
    </source>
</reference>
<organism evidence="2 3">
    <name type="scientific">Penaeus vannamei</name>
    <name type="common">Whiteleg shrimp</name>
    <name type="synonym">Litopenaeus vannamei</name>
    <dbReference type="NCBI Taxonomy" id="6689"/>
    <lineage>
        <taxon>Eukaryota</taxon>
        <taxon>Metazoa</taxon>
        <taxon>Ecdysozoa</taxon>
        <taxon>Arthropoda</taxon>
        <taxon>Crustacea</taxon>
        <taxon>Multicrustacea</taxon>
        <taxon>Malacostraca</taxon>
        <taxon>Eumalacostraca</taxon>
        <taxon>Eucarida</taxon>
        <taxon>Decapoda</taxon>
        <taxon>Dendrobranchiata</taxon>
        <taxon>Penaeoidea</taxon>
        <taxon>Penaeidae</taxon>
        <taxon>Penaeus</taxon>
    </lineage>
</organism>
<feature type="transmembrane region" description="Helical" evidence="1">
    <location>
        <begin position="306"/>
        <end position="326"/>
    </location>
</feature>
<feature type="transmembrane region" description="Helical" evidence="1">
    <location>
        <begin position="149"/>
        <end position="171"/>
    </location>
</feature>
<evidence type="ECO:0000313" key="3">
    <source>
        <dbReference type="Proteomes" id="UP000283509"/>
    </source>
</evidence>
<sequence length="455" mass="51250">MESKNLRHPAILLLTLIKIFGGFPYRIKFRETPMDTATKIEEGRIRNGRVTSRGDVLVERSVLATLWSALVVLFMATASIVFFLEPAKKEQTTCYIIRNIITNVFGVTPLTIQLYIFTFNPRLMRLASKLVRGPFSMEGGYFQWRFMKIYLVLFFSFVYISVCQGVLVYGINASSFYEISVTVLAPVILFLVYIGHSLVTCVGLLYVVFLTLISEIERITEMFKSNLPSNSISDEEDNMVSSLWKSVTHHAKCAKSNKTQDLVPASHFNNTAQPLRNTSLDIDAIMSSLTAVEEVVKILMTYEEMLLLVISFNYFLSLVTLLYFVLMERYPGGVYSLLGQIGQLVHLLCAPDAIKRKRKECLRSVRRFAMLTKNRHNAVEAERVAGVAGGRGLVLRLRPLLPGAALPPGGEFLPSVDSDGSWQCDDVPSSRSAVQDNREQPKEHWQHLLLTAESI</sequence>
<keyword evidence="1" id="KW-0472">Membrane</keyword>
<evidence type="ECO:0000313" key="2">
    <source>
        <dbReference type="EMBL" id="ROT63773.1"/>
    </source>
</evidence>
<keyword evidence="1" id="KW-0812">Transmembrane</keyword>
<accession>A0A3R7SJM4</accession>
<name>A0A3R7SJM4_PENVA</name>
<dbReference type="AlphaFoldDB" id="A0A3R7SJM4"/>
<feature type="transmembrane region" description="Helical" evidence="1">
    <location>
        <begin position="62"/>
        <end position="84"/>
    </location>
</feature>
<comment type="caution">
    <text evidence="2">The sequence shown here is derived from an EMBL/GenBank/DDBJ whole genome shotgun (WGS) entry which is preliminary data.</text>
</comment>
<dbReference type="Proteomes" id="UP000283509">
    <property type="component" value="Unassembled WGS sequence"/>
</dbReference>
<keyword evidence="1" id="KW-1133">Transmembrane helix</keyword>
<reference evidence="2 3" key="2">
    <citation type="submission" date="2019-01" db="EMBL/GenBank/DDBJ databases">
        <title>The decoding of complex shrimp genome reveals the adaptation for benthos swimmer, frequently molting mechanism and breeding impact on genome.</title>
        <authorList>
            <person name="Sun Y."/>
            <person name="Gao Y."/>
            <person name="Yu Y."/>
        </authorList>
    </citation>
    <scope>NUCLEOTIDE SEQUENCE [LARGE SCALE GENOMIC DNA]</scope>
    <source>
        <tissue evidence="2">Muscle</tissue>
    </source>
</reference>
<protein>
    <submittedName>
        <fullName evidence="2">Uncharacterized protein</fullName>
    </submittedName>
</protein>
<proteinExistence type="predicted"/>